<evidence type="ECO:0000259" key="3">
    <source>
        <dbReference type="PROSITE" id="PS50060"/>
    </source>
</evidence>
<evidence type="ECO:0000256" key="2">
    <source>
        <dbReference type="SAM" id="MobiDB-lite"/>
    </source>
</evidence>
<dbReference type="EMBL" id="JAHRIM010090281">
    <property type="protein sequence ID" value="MEQ2276710.1"/>
    <property type="molecule type" value="Genomic_DNA"/>
</dbReference>
<name>A0ABV0X5Q0_9TELE</name>
<dbReference type="CDD" id="cd06263">
    <property type="entry name" value="MAM"/>
    <property type="match status" value="1"/>
</dbReference>
<keyword evidence="1" id="KW-1015">Disulfide bond</keyword>
<feature type="compositionally biased region" description="Polar residues" evidence="2">
    <location>
        <begin position="87"/>
        <end position="99"/>
    </location>
</feature>
<dbReference type="Proteomes" id="UP001444071">
    <property type="component" value="Unassembled WGS sequence"/>
</dbReference>
<dbReference type="PANTHER" id="PTHR23282">
    <property type="entry name" value="APICAL ENDOSOMAL GLYCOPROTEIN PRECURSOR"/>
    <property type="match status" value="1"/>
</dbReference>
<evidence type="ECO:0000256" key="1">
    <source>
        <dbReference type="ARBA" id="ARBA00023157"/>
    </source>
</evidence>
<dbReference type="SUPFAM" id="SSF49899">
    <property type="entry name" value="Concanavalin A-like lectins/glucanases"/>
    <property type="match status" value="1"/>
</dbReference>
<dbReference type="InterPro" id="IPR036055">
    <property type="entry name" value="LDL_receptor-like_sf"/>
</dbReference>
<dbReference type="PANTHER" id="PTHR23282:SF101">
    <property type="entry name" value="MAM DOMAIN-CONTAINING PROTEIN"/>
    <property type="match status" value="1"/>
</dbReference>
<dbReference type="SUPFAM" id="SSF57424">
    <property type="entry name" value="LDL receptor-like module"/>
    <property type="match status" value="1"/>
</dbReference>
<dbReference type="SMART" id="SM00137">
    <property type="entry name" value="MAM"/>
    <property type="match status" value="1"/>
</dbReference>
<feature type="region of interest" description="Disordered" evidence="2">
    <location>
        <begin position="85"/>
        <end position="111"/>
    </location>
</feature>
<dbReference type="InterPro" id="IPR051560">
    <property type="entry name" value="MAM_domain-containing"/>
</dbReference>
<feature type="non-terminal residue" evidence="4">
    <location>
        <position position="1"/>
    </location>
</feature>
<reference evidence="4 5" key="1">
    <citation type="submission" date="2021-06" db="EMBL/GenBank/DDBJ databases">
        <authorList>
            <person name="Palmer J.M."/>
        </authorList>
    </citation>
    <scope>NUCLEOTIDE SEQUENCE [LARGE SCALE GENOMIC DNA]</scope>
    <source>
        <strain evidence="4 5">XR_2019</strain>
        <tissue evidence="4">Muscle</tissue>
    </source>
</reference>
<protein>
    <recommendedName>
        <fullName evidence="3">MAM domain-containing protein</fullName>
    </recommendedName>
</protein>
<comment type="caution">
    <text evidence="4">The sequence shown here is derived from an EMBL/GenBank/DDBJ whole genome shotgun (WGS) entry which is preliminary data.</text>
</comment>
<proteinExistence type="predicted"/>
<gene>
    <name evidence="4" type="ORF">XENORESO_005631</name>
</gene>
<dbReference type="Pfam" id="PF00629">
    <property type="entry name" value="MAM"/>
    <property type="match status" value="1"/>
</dbReference>
<accession>A0ABV0X5Q0</accession>
<sequence length="292" mass="32231">LALPILPASSPGPNITLEGQYHCYQGPPIPMDKLCDFSTDCPLGDDEGTLCRHFLNGSYCSFEEGDCSWQPVPGRSLSWRRSPCKGTRQSCPSSGTTLTLEGGQSKPQRDSALLKSPLFPPPLRNSLCTVRFWFCSGGSQRDSLSLWIVENSTGPDEQRRLWHSASEPKSERGWRLITLPLYGLADWFWLLFSAEDGPGPGSAISLDNISFSMDCFLACNGFLPSTIFLSGDERLHALCPVRALRIYVEKTADSGKSEQLFVSWASSYKRKPLTKLQQSSGTPAVNETIVER</sequence>
<dbReference type="Gene3D" id="2.60.120.200">
    <property type="match status" value="1"/>
</dbReference>
<organism evidence="4 5">
    <name type="scientific">Xenotaenia resolanae</name>
    <dbReference type="NCBI Taxonomy" id="208358"/>
    <lineage>
        <taxon>Eukaryota</taxon>
        <taxon>Metazoa</taxon>
        <taxon>Chordata</taxon>
        <taxon>Craniata</taxon>
        <taxon>Vertebrata</taxon>
        <taxon>Euteleostomi</taxon>
        <taxon>Actinopterygii</taxon>
        <taxon>Neopterygii</taxon>
        <taxon>Teleostei</taxon>
        <taxon>Neoteleostei</taxon>
        <taxon>Acanthomorphata</taxon>
        <taxon>Ovalentaria</taxon>
        <taxon>Atherinomorphae</taxon>
        <taxon>Cyprinodontiformes</taxon>
        <taxon>Goodeidae</taxon>
        <taxon>Xenotaenia</taxon>
    </lineage>
</organism>
<evidence type="ECO:0000313" key="5">
    <source>
        <dbReference type="Proteomes" id="UP001444071"/>
    </source>
</evidence>
<keyword evidence="5" id="KW-1185">Reference proteome</keyword>
<evidence type="ECO:0000313" key="4">
    <source>
        <dbReference type="EMBL" id="MEQ2276710.1"/>
    </source>
</evidence>
<dbReference type="InterPro" id="IPR013320">
    <property type="entry name" value="ConA-like_dom_sf"/>
</dbReference>
<dbReference type="PROSITE" id="PS50060">
    <property type="entry name" value="MAM_2"/>
    <property type="match status" value="1"/>
</dbReference>
<dbReference type="Gene3D" id="4.10.400.10">
    <property type="entry name" value="Low-density Lipoprotein Receptor"/>
    <property type="match status" value="1"/>
</dbReference>
<feature type="domain" description="MAM" evidence="3">
    <location>
        <begin position="58"/>
        <end position="221"/>
    </location>
</feature>
<dbReference type="InterPro" id="IPR000998">
    <property type="entry name" value="MAM_dom"/>
</dbReference>